<feature type="region of interest" description="Disordered" evidence="2">
    <location>
        <begin position="1"/>
        <end position="114"/>
    </location>
</feature>
<organism evidence="3 4">
    <name type="scientific">Piloderma croceum (strain F 1598)</name>
    <dbReference type="NCBI Taxonomy" id="765440"/>
    <lineage>
        <taxon>Eukaryota</taxon>
        <taxon>Fungi</taxon>
        <taxon>Dikarya</taxon>
        <taxon>Basidiomycota</taxon>
        <taxon>Agaricomycotina</taxon>
        <taxon>Agaricomycetes</taxon>
        <taxon>Agaricomycetidae</taxon>
        <taxon>Atheliales</taxon>
        <taxon>Atheliaceae</taxon>
        <taxon>Piloderma</taxon>
    </lineage>
</organism>
<name>A0A0C3FN61_PILCF</name>
<accession>A0A0C3FN61</accession>
<evidence type="ECO:0000313" key="4">
    <source>
        <dbReference type="Proteomes" id="UP000054166"/>
    </source>
</evidence>
<dbReference type="STRING" id="765440.A0A0C3FN61"/>
<feature type="compositionally biased region" description="Low complexity" evidence="2">
    <location>
        <begin position="78"/>
        <end position="97"/>
    </location>
</feature>
<protein>
    <submittedName>
        <fullName evidence="3">Uncharacterized protein</fullName>
    </submittedName>
</protein>
<dbReference type="Proteomes" id="UP000054166">
    <property type="component" value="Unassembled WGS sequence"/>
</dbReference>
<reference evidence="4" key="2">
    <citation type="submission" date="2015-01" db="EMBL/GenBank/DDBJ databases">
        <title>Evolutionary Origins and Diversification of the Mycorrhizal Mutualists.</title>
        <authorList>
            <consortium name="DOE Joint Genome Institute"/>
            <consortium name="Mycorrhizal Genomics Consortium"/>
            <person name="Kohler A."/>
            <person name="Kuo A."/>
            <person name="Nagy L.G."/>
            <person name="Floudas D."/>
            <person name="Copeland A."/>
            <person name="Barry K.W."/>
            <person name="Cichocki N."/>
            <person name="Veneault-Fourrey C."/>
            <person name="LaButti K."/>
            <person name="Lindquist E.A."/>
            <person name="Lipzen A."/>
            <person name="Lundell T."/>
            <person name="Morin E."/>
            <person name="Murat C."/>
            <person name="Riley R."/>
            <person name="Ohm R."/>
            <person name="Sun H."/>
            <person name="Tunlid A."/>
            <person name="Henrissat B."/>
            <person name="Grigoriev I.V."/>
            <person name="Hibbett D.S."/>
            <person name="Martin F."/>
        </authorList>
    </citation>
    <scope>NUCLEOTIDE SEQUENCE [LARGE SCALE GENOMIC DNA]</scope>
    <source>
        <strain evidence="4">F 1598</strain>
    </source>
</reference>
<evidence type="ECO:0000256" key="2">
    <source>
        <dbReference type="SAM" id="MobiDB-lite"/>
    </source>
</evidence>
<proteinExistence type="predicted"/>
<reference evidence="3 4" key="1">
    <citation type="submission" date="2014-04" db="EMBL/GenBank/DDBJ databases">
        <authorList>
            <consortium name="DOE Joint Genome Institute"/>
            <person name="Kuo A."/>
            <person name="Tarkka M."/>
            <person name="Buscot F."/>
            <person name="Kohler A."/>
            <person name="Nagy L.G."/>
            <person name="Floudas D."/>
            <person name="Copeland A."/>
            <person name="Barry K.W."/>
            <person name="Cichocki N."/>
            <person name="Veneault-Fourrey C."/>
            <person name="LaButti K."/>
            <person name="Lindquist E.A."/>
            <person name="Lipzen A."/>
            <person name="Lundell T."/>
            <person name="Morin E."/>
            <person name="Murat C."/>
            <person name="Sun H."/>
            <person name="Tunlid A."/>
            <person name="Henrissat B."/>
            <person name="Grigoriev I.V."/>
            <person name="Hibbett D.S."/>
            <person name="Martin F."/>
            <person name="Nordberg H.P."/>
            <person name="Cantor M.N."/>
            <person name="Hua S.X."/>
        </authorList>
    </citation>
    <scope>NUCLEOTIDE SEQUENCE [LARGE SCALE GENOMIC DNA]</scope>
    <source>
        <strain evidence="3 4">F 1598</strain>
    </source>
</reference>
<dbReference type="EMBL" id="KN833000">
    <property type="protein sequence ID" value="KIM81134.1"/>
    <property type="molecule type" value="Genomic_DNA"/>
</dbReference>
<dbReference type="OrthoDB" id="3070390at2759"/>
<sequence length="238" mass="26882">MAHARSDSVVTLQPGQILPSPLSPVASPTSFHGENSATTRFHGLSTDAAAPPERGQIVSPKRHIKVEAPDESFALANSSRHSSPPRSRLPPCISSPPFSHHRRNYPSSTRPYGKATKINNLSRELWKTRKEISTAKERERRLQKEIERLTGSEMSKLEENESLQERGRRVDIELRMQAVQLKLDLEQDRRAVVEQLLRDVERECRKPFIVPALLKAFIKISQISDAAVDVMNKERLGQ</sequence>
<feature type="coiled-coil region" evidence="1">
    <location>
        <begin position="118"/>
        <end position="152"/>
    </location>
</feature>
<keyword evidence="4" id="KW-1185">Reference proteome</keyword>
<keyword evidence="1" id="KW-0175">Coiled coil</keyword>
<evidence type="ECO:0000256" key="1">
    <source>
        <dbReference type="SAM" id="Coils"/>
    </source>
</evidence>
<dbReference type="AlphaFoldDB" id="A0A0C3FN61"/>
<gene>
    <name evidence="3" type="ORF">PILCRDRAFT_502530</name>
</gene>
<dbReference type="HOGENOM" id="CLU_1166229_0_0_1"/>
<feature type="compositionally biased region" description="Polar residues" evidence="2">
    <location>
        <begin position="26"/>
        <end position="39"/>
    </location>
</feature>
<dbReference type="InParanoid" id="A0A0C3FN61"/>
<evidence type="ECO:0000313" key="3">
    <source>
        <dbReference type="EMBL" id="KIM81134.1"/>
    </source>
</evidence>